<gene>
    <name evidence="2" type="ORF">HMPREF3182_00346</name>
</gene>
<dbReference type="STRING" id="1588748.HMPREF3182_00346"/>
<accession>A0A134CKN0</accession>
<feature type="transmembrane region" description="Helical" evidence="1">
    <location>
        <begin position="418"/>
        <end position="436"/>
    </location>
</feature>
<evidence type="ECO:0000313" key="3">
    <source>
        <dbReference type="Proteomes" id="UP000070160"/>
    </source>
</evidence>
<feature type="transmembrane region" description="Helical" evidence="1">
    <location>
        <begin position="395"/>
        <end position="412"/>
    </location>
</feature>
<dbReference type="EMBL" id="LSDT01000008">
    <property type="protein sequence ID" value="KXB92684.1"/>
    <property type="molecule type" value="Genomic_DNA"/>
</dbReference>
<protein>
    <recommendedName>
        <fullName evidence="4">Beta-carotene 15,15'-monooxygenase</fullName>
    </recommendedName>
</protein>
<feature type="transmembrane region" description="Helical" evidence="1">
    <location>
        <begin position="364"/>
        <end position="383"/>
    </location>
</feature>
<dbReference type="PATRIC" id="fig|1588748.3.peg.336"/>
<feature type="transmembrane region" description="Helical" evidence="1">
    <location>
        <begin position="496"/>
        <end position="515"/>
    </location>
</feature>
<proteinExistence type="predicted"/>
<sequence length="683" mass="77169">MEKNISKKVMIFAVLLGLLCSLILCVQRYHIEERSKTIEQALDYDAVVRMARSDGYDNETMFKMVREAGITSFTMYDTTLNKLAQRGDISIITNLMARLYYPQLHIQDYSYDYYVIGKPKAEKDLYFDEVVSDLGIRLHPRNVANLSNGEYRIAGIRGIMPEIGEVNLGILSADVNYVAAHGFFAVLRPTNYGEPTSAEVQHFFARMDKMQHVSGMMFVGKDVLGYHHDVNKMRPLLAYTAQQMKQRTCPFYMIEATGQLQYDPQAGMYELAALLDHRTVRAYAMSKEELEKIAPGEATMRYYISDLERNVRFNLYPLYKKPLQGQNLTETNLSYISNVSKKLQQRGYHLGRASVMPAYYPTRLLLAIAALGACSGFLWLLNLLLPLSERVNRRLLPLAAAIGVAGSLAVHGAWFLQLLALVCAVSAPVIAILLVVKQLKQYSCQEVHTYKKIICIGIISLTVAVLFSLVGGIYIAGMLGNIRFFMEFDFYRGVKVTFILPLLLVMWGYLRVFPLHGYRLSTWQETKKLCQYVLNVPIRMQTLGIIGVLVIGAYIFLGRSGHTAGVPVPGFEVAMRRFLESVMYARPREKEFLIGYPAFFLMVTAIYRQWPSLFQFFMVVGATIGLGSMVETFAHIRTPFLMSLLRGVDGWFVGVFIGVAVVIVLALLHQGKIWIGKRVDDGT</sequence>
<evidence type="ECO:0000256" key="1">
    <source>
        <dbReference type="SAM" id="Phobius"/>
    </source>
</evidence>
<feature type="transmembrane region" description="Helical" evidence="1">
    <location>
        <begin position="648"/>
        <end position="668"/>
    </location>
</feature>
<keyword evidence="1" id="KW-0812">Transmembrane</keyword>
<comment type="caution">
    <text evidence="2">The sequence shown here is derived from an EMBL/GenBank/DDBJ whole genome shotgun (WGS) entry which is preliminary data.</text>
</comment>
<feature type="transmembrane region" description="Helical" evidence="1">
    <location>
        <begin position="617"/>
        <end position="636"/>
    </location>
</feature>
<dbReference type="InterPro" id="IPR043748">
    <property type="entry name" value="DUF5693"/>
</dbReference>
<keyword evidence="3" id="KW-1185">Reference proteome</keyword>
<feature type="transmembrane region" description="Helical" evidence="1">
    <location>
        <begin position="456"/>
        <end position="476"/>
    </location>
</feature>
<dbReference type="Proteomes" id="UP000070160">
    <property type="component" value="Unassembled WGS sequence"/>
</dbReference>
<evidence type="ECO:0000313" key="2">
    <source>
        <dbReference type="EMBL" id="KXB92684.1"/>
    </source>
</evidence>
<dbReference type="AlphaFoldDB" id="A0A134CKN0"/>
<keyword evidence="1" id="KW-0472">Membrane</keyword>
<feature type="transmembrane region" description="Helical" evidence="1">
    <location>
        <begin position="592"/>
        <end position="610"/>
    </location>
</feature>
<dbReference type="Pfam" id="PF18949">
    <property type="entry name" value="DUF5693"/>
    <property type="match status" value="1"/>
</dbReference>
<organism evidence="2 3">
    <name type="scientific">Megasphaera hutchinsoni</name>
    <dbReference type="NCBI Taxonomy" id="1588748"/>
    <lineage>
        <taxon>Bacteria</taxon>
        <taxon>Bacillati</taxon>
        <taxon>Bacillota</taxon>
        <taxon>Negativicutes</taxon>
        <taxon>Veillonellales</taxon>
        <taxon>Veillonellaceae</taxon>
        <taxon>Megasphaera</taxon>
    </lineage>
</organism>
<evidence type="ECO:0008006" key="4">
    <source>
        <dbReference type="Google" id="ProtNLM"/>
    </source>
</evidence>
<name>A0A134CKN0_9FIRM</name>
<keyword evidence="1" id="KW-1133">Transmembrane helix</keyword>
<feature type="transmembrane region" description="Helical" evidence="1">
    <location>
        <begin position="536"/>
        <end position="557"/>
    </location>
</feature>
<dbReference type="RefSeq" id="WP_062485143.1">
    <property type="nucleotide sequence ID" value="NZ_KQ960929.1"/>
</dbReference>
<reference evidence="3" key="1">
    <citation type="submission" date="2016-01" db="EMBL/GenBank/DDBJ databases">
        <authorList>
            <person name="Mitreva M."/>
            <person name="Pepin K.H."/>
            <person name="Mihindukulasuriya K.A."/>
            <person name="Fulton R."/>
            <person name="Fronick C."/>
            <person name="O'Laughlin M."/>
            <person name="Miner T."/>
            <person name="Herter B."/>
            <person name="Rosa B.A."/>
            <person name="Cordes M."/>
            <person name="Tomlinson C."/>
            <person name="Wollam A."/>
            <person name="Palsikar V.B."/>
            <person name="Mardis E.R."/>
            <person name="Wilson R.K."/>
        </authorList>
    </citation>
    <scope>NUCLEOTIDE SEQUENCE [LARGE SCALE GENOMIC DNA]</scope>
    <source>
        <strain evidence="3">KA00182</strain>
    </source>
</reference>